<feature type="compositionally biased region" description="Low complexity" evidence="2">
    <location>
        <begin position="34"/>
        <end position="44"/>
    </location>
</feature>
<evidence type="ECO:0000313" key="4">
    <source>
        <dbReference type="Proteomes" id="UP001151760"/>
    </source>
</evidence>
<accession>A0ABQ4WRK6</accession>
<reference evidence="3" key="2">
    <citation type="submission" date="2022-01" db="EMBL/GenBank/DDBJ databases">
        <authorList>
            <person name="Yamashiro T."/>
            <person name="Shiraishi A."/>
            <person name="Satake H."/>
            <person name="Nakayama K."/>
        </authorList>
    </citation>
    <scope>NUCLEOTIDE SEQUENCE</scope>
</reference>
<reference evidence="3" key="1">
    <citation type="journal article" date="2022" name="Int. J. Mol. Sci.">
        <title>Draft Genome of Tanacetum Coccineum: Genomic Comparison of Closely Related Tanacetum-Family Plants.</title>
        <authorList>
            <person name="Yamashiro T."/>
            <person name="Shiraishi A."/>
            <person name="Nakayama K."/>
            <person name="Satake H."/>
        </authorList>
    </citation>
    <scope>NUCLEOTIDE SEQUENCE</scope>
</reference>
<keyword evidence="1" id="KW-0175">Coiled coil</keyword>
<evidence type="ECO:0000256" key="1">
    <source>
        <dbReference type="SAM" id="Coils"/>
    </source>
</evidence>
<organism evidence="3 4">
    <name type="scientific">Tanacetum coccineum</name>
    <dbReference type="NCBI Taxonomy" id="301880"/>
    <lineage>
        <taxon>Eukaryota</taxon>
        <taxon>Viridiplantae</taxon>
        <taxon>Streptophyta</taxon>
        <taxon>Embryophyta</taxon>
        <taxon>Tracheophyta</taxon>
        <taxon>Spermatophyta</taxon>
        <taxon>Magnoliopsida</taxon>
        <taxon>eudicotyledons</taxon>
        <taxon>Gunneridae</taxon>
        <taxon>Pentapetalae</taxon>
        <taxon>asterids</taxon>
        <taxon>campanulids</taxon>
        <taxon>Asterales</taxon>
        <taxon>Asteraceae</taxon>
        <taxon>Asteroideae</taxon>
        <taxon>Anthemideae</taxon>
        <taxon>Anthemidinae</taxon>
        <taxon>Tanacetum</taxon>
    </lineage>
</organism>
<dbReference type="EMBL" id="BQNB010008873">
    <property type="protein sequence ID" value="GJS55511.1"/>
    <property type="molecule type" value="Genomic_DNA"/>
</dbReference>
<protein>
    <submittedName>
        <fullName evidence="3">Uncharacterized protein</fullName>
    </submittedName>
</protein>
<proteinExistence type="predicted"/>
<keyword evidence="4" id="KW-1185">Reference proteome</keyword>
<sequence>MKRGFAGEHIPLLPAMLVGATPDQGEGSAIPAGSQPTPESIPSITTPPPISEPQPSSPLGVGVETKGATTTTSGLDAGMDSGNIHEFPLRSYEAPLPKGNTSGSAEDSLNLKELMDIVPKLALRIDNLEKELQQTKSTYGKAVLTLVERVKFLEAALKRKLMKVILSESEDEETKDEETEDQGRKIQDIDDDPLVSLVRNYMKEKEDFITPKKVASQNVSTYKRRARSASKGKDIGIGMDFFSAAKERLNSAEVEVDTEVNPGSGGVNTGNTPVSTPSVIQTVNVIVPSLVNSSII</sequence>
<evidence type="ECO:0000256" key="2">
    <source>
        <dbReference type="SAM" id="MobiDB-lite"/>
    </source>
</evidence>
<evidence type="ECO:0000313" key="3">
    <source>
        <dbReference type="EMBL" id="GJS55511.1"/>
    </source>
</evidence>
<name>A0ABQ4WRK6_9ASTR</name>
<gene>
    <name evidence="3" type="ORF">Tco_0628873</name>
</gene>
<feature type="compositionally biased region" description="Pro residues" evidence="2">
    <location>
        <begin position="45"/>
        <end position="56"/>
    </location>
</feature>
<dbReference type="Proteomes" id="UP001151760">
    <property type="component" value="Unassembled WGS sequence"/>
</dbReference>
<comment type="caution">
    <text evidence="3">The sequence shown here is derived from an EMBL/GenBank/DDBJ whole genome shotgun (WGS) entry which is preliminary data.</text>
</comment>
<feature type="coiled-coil region" evidence="1">
    <location>
        <begin position="111"/>
        <end position="138"/>
    </location>
</feature>
<feature type="region of interest" description="Disordered" evidence="2">
    <location>
        <begin position="1"/>
        <end position="80"/>
    </location>
</feature>